<evidence type="ECO:0000256" key="1">
    <source>
        <dbReference type="RuleBase" id="RU362006"/>
    </source>
</evidence>
<name>A0AB40AG57_DIOCR</name>
<reference evidence="4" key="1">
    <citation type="submission" date="2025-08" db="UniProtKB">
        <authorList>
            <consortium name="RefSeq"/>
        </authorList>
    </citation>
    <scope>IDENTIFICATION</scope>
</reference>
<dbReference type="InterPro" id="IPR004345">
    <property type="entry name" value="TB2_DP1_HVA22"/>
</dbReference>
<comment type="subcellular location">
    <subcellularLocation>
        <location evidence="1">Membrane</location>
        <topology evidence="1">Multi-pass membrane protein</topology>
    </subcellularLocation>
</comment>
<proteinExistence type="inferred from homology"/>
<protein>
    <recommendedName>
        <fullName evidence="1">HVA22-like protein</fullName>
    </recommendedName>
</protein>
<gene>
    <name evidence="4" type="primary">LOC120249436</name>
</gene>
<feature type="compositionally biased region" description="Low complexity" evidence="2">
    <location>
        <begin position="198"/>
        <end position="207"/>
    </location>
</feature>
<feature type="compositionally biased region" description="Low complexity" evidence="2">
    <location>
        <begin position="179"/>
        <end position="189"/>
    </location>
</feature>
<dbReference type="PANTHER" id="PTHR12300">
    <property type="entry name" value="HVA22-LIKE PROTEINS"/>
    <property type="match status" value="1"/>
</dbReference>
<accession>A0AB40AG57</accession>
<evidence type="ECO:0000313" key="3">
    <source>
        <dbReference type="Proteomes" id="UP001515500"/>
    </source>
</evidence>
<sequence>MALLGAAIPSEVGLRLLLCPFGSNIVIRTACCTVGIGLPVYSTFKAIENRDCSEQHKWLVYWAAYGSFSLAEVFLDKFLCWCPFYYHMKFAFLVWLQLPTTNGSRMIYRRYLRPFLLRHQARLDQLLGATSNEIAKFVVTHQNEIQVLKSVIEKCATTASQIVKDIIQPGQTEGRNLNDDPNNPAPNRLQIQNGSNAPQSTSSQSQDQDPDPDSDN</sequence>
<feature type="region of interest" description="Disordered" evidence="2">
    <location>
        <begin position="170"/>
        <end position="216"/>
    </location>
</feature>
<dbReference type="AlphaFoldDB" id="A0AB40AG57"/>
<dbReference type="Pfam" id="PF03134">
    <property type="entry name" value="TB2_DP1_HVA22"/>
    <property type="match status" value="1"/>
</dbReference>
<evidence type="ECO:0000256" key="2">
    <source>
        <dbReference type="SAM" id="MobiDB-lite"/>
    </source>
</evidence>
<evidence type="ECO:0000313" key="4">
    <source>
        <dbReference type="RefSeq" id="XP_039113877.1"/>
    </source>
</evidence>
<dbReference type="RefSeq" id="XP_039113877.1">
    <property type="nucleotide sequence ID" value="XM_039257943.1"/>
</dbReference>
<dbReference type="PANTHER" id="PTHR12300:SF176">
    <property type="entry name" value="HVA22-LIKE PROTEIN"/>
    <property type="match status" value="1"/>
</dbReference>
<dbReference type="GO" id="GO:0016020">
    <property type="term" value="C:membrane"/>
    <property type="evidence" value="ECO:0007669"/>
    <property type="project" value="UniProtKB-SubCell"/>
</dbReference>
<dbReference type="GeneID" id="120249436"/>
<comment type="similarity">
    <text evidence="1">Belongs to the DP1 family.</text>
</comment>
<keyword evidence="3" id="KW-1185">Reference proteome</keyword>
<organism evidence="3 4">
    <name type="scientific">Dioscorea cayennensis subsp. rotundata</name>
    <name type="common">White Guinea yam</name>
    <name type="synonym">Dioscorea rotundata</name>
    <dbReference type="NCBI Taxonomy" id="55577"/>
    <lineage>
        <taxon>Eukaryota</taxon>
        <taxon>Viridiplantae</taxon>
        <taxon>Streptophyta</taxon>
        <taxon>Embryophyta</taxon>
        <taxon>Tracheophyta</taxon>
        <taxon>Spermatophyta</taxon>
        <taxon>Magnoliopsida</taxon>
        <taxon>Liliopsida</taxon>
        <taxon>Dioscoreales</taxon>
        <taxon>Dioscoreaceae</taxon>
        <taxon>Dioscorea</taxon>
    </lineage>
</organism>
<dbReference type="Proteomes" id="UP001515500">
    <property type="component" value="Chromosome 19"/>
</dbReference>